<sequence length="83" mass="8582">MSARSVTRYTSCLAVPELSPDLRFLDTGAAGPTEAEIEEAFAAAGFEPAPRPPAAQHSLSAEEVEATLAAQGTPDTPPQGQTE</sequence>
<dbReference type="EMBL" id="VSFF01000016">
    <property type="protein sequence ID" value="TYC08705.1"/>
    <property type="molecule type" value="Genomic_DNA"/>
</dbReference>
<dbReference type="RefSeq" id="WP_148355105.1">
    <property type="nucleotide sequence ID" value="NZ_JBHSBF010000026.1"/>
</dbReference>
<evidence type="ECO:0000313" key="2">
    <source>
        <dbReference type="EMBL" id="TYC08705.1"/>
    </source>
</evidence>
<dbReference type="AlphaFoldDB" id="A0A5D0TTQ5"/>
<accession>A0A5D0TTQ5</accession>
<protein>
    <submittedName>
        <fullName evidence="2">Uncharacterized protein</fullName>
    </submittedName>
</protein>
<gene>
    <name evidence="2" type="ORF">FXF65_38155</name>
</gene>
<keyword evidence="3" id="KW-1185">Reference proteome</keyword>
<evidence type="ECO:0000256" key="1">
    <source>
        <dbReference type="SAM" id="MobiDB-lite"/>
    </source>
</evidence>
<dbReference type="Proteomes" id="UP000322634">
    <property type="component" value="Unassembled WGS sequence"/>
</dbReference>
<organism evidence="2 3">
    <name type="scientific">Actinomadura syzygii</name>
    <dbReference type="NCBI Taxonomy" id="1427538"/>
    <lineage>
        <taxon>Bacteria</taxon>
        <taxon>Bacillati</taxon>
        <taxon>Actinomycetota</taxon>
        <taxon>Actinomycetes</taxon>
        <taxon>Streptosporangiales</taxon>
        <taxon>Thermomonosporaceae</taxon>
        <taxon>Actinomadura</taxon>
    </lineage>
</organism>
<reference evidence="2 3" key="1">
    <citation type="submission" date="2019-08" db="EMBL/GenBank/DDBJ databases">
        <title>Actinomadura sp. nov. CYP1-5 isolated from mountain soil.</title>
        <authorList>
            <person name="Songsumanus A."/>
            <person name="Kuncharoen N."/>
            <person name="Kudo T."/>
            <person name="Yuki M."/>
            <person name="Igarashi Y."/>
            <person name="Tanasupawat S."/>
        </authorList>
    </citation>
    <scope>NUCLEOTIDE SEQUENCE [LARGE SCALE GENOMIC DNA]</scope>
    <source>
        <strain evidence="2 3">GKU157</strain>
    </source>
</reference>
<feature type="region of interest" description="Disordered" evidence="1">
    <location>
        <begin position="46"/>
        <end position="83"/>
    </location>
</feature>
<evidence type="ECO:0000313" key="3">
    <source>
        <dbReference type="Proteomes" id="UP000322634"/>
    </source>
</evidence>
<name>A0A5D0TTQ5_9ACTN</name>
<comment type="caution">
    <text evidence="2">The sequence shown here is derived from an EMBL/GenBank/DDBJ whole genome shotgun (WGS) entry which is preliminary data.</text>
</comment>
<proteinExistence type="predicted"/>